<keyword evidence="3 9" id="KW-0813">Transport</keyword>
<evidence type="ECO:0000313" key="14">
    <source>
        <dbReference type="Proteomes" id="UP000465712"/>
    </source>
</evidence>
<evidence type="ECO:0000256" key="2">
    <source>
        <dbReference type="ARBA" id="ARBA00009477"/>
    </source>
</evidence>
<evidence type="ECO:0000256" key="3">
    <source>
        <dbReference type="ARBA" id="ARBA00022448"/>
    </source>
</evidence>
<evidence type="ECO:0000256" key="4">
    <source>
        <dbReference type="ARBA" id="ARBA00022475"/>
    </source>
</evidence>
<keyword evidence="8 9" id="KW-0472">Membrane</keyword>
<feature type="domain" description="AprE-like long alpha-helical hairpin" evidence="11">
    <location>
        <begin position="105"/>
        <end position="301"/>
    </location>
</feature>
<name>A0A7X4Y1G0_9GAMM</name>
<dbReference type="Proteomes" id="UP000465712">
    <property type="component" value="Unassembled WGS sequence"/>
</dbReference>
<organism evidence="13 14">
    <name type="scientific">Photobacterium halotolerans</name>
    <dbReference type="NCBI Taxonomy" id="265726"/>
    <lineage>
        <taxon>Bacteria</taxon>
        <taxon>Pseudomonadati</taxon>
        <taxon>Pseudomonadota</taxon>
        <taxon>Gammaproteobacteria</taxon>
        <taxon>Vibrionales</taxon>
        <taxon>Vibrionaceae</taxon>
        <taxon>Photobacterium</taxon>
    </lineage>
</organism>
<gene>
    <name evidence="13" type="ORF">CAG72_00705</name>
</gene>
<accession>A0A7X4Y1G0</accession>
<dbReference type="PANTHER" id="PTHR30386:SF26">
    <property type="entry name" value="TRANSPORT PROTEIN COMB"/>
    <property type="match status" value="1"/>
</dbReference>
<evidence type="ECO:0000256" key="9">
    <source>
        <dbReference type="RuleBase" id="RU365093"/>
    </source>
</evidence>
<comment type="similarity">
    <text evidence="2 9">Belongs to the membrane fusion protein (MFP) (TC 8.A.1) family.</text>
</comment>
<dbReference type="AlphaFoldDB" id="A0A7X4Y1G0"/>
<dbReference type="SUPFAM" id="SSF111369">
    <property type="entry name" value="HlyD-like secretion proteins"/>
    <property type="match status" value="1"/>
</dbReference>
<evidence type="ECO:0000259" key="11">
    <source>
        <dbReference type="Pfam" id="PF25994"/>
    </source>
</evidence>
<keyword evidence="10" id="KW-0175">Coiled coil</keyword>
<dbReference type="Gene3D" id="2.40.50.100">
    <property type="match status" value="1"/>
</dbReference>
<dbReference type="Pfam" id="PF25994">
    <property type="entry name" value="HH_AprE"/>
    <property type="match status" value="1"/>
</dbReference>
<dbReference type="NCBIfam" id="TIGR01843">
    <property type="entry name" value="type_I_hlyD"/>
    <property type="match status" value="1"/>
</dbReference>
<evidence type="ECO:0000256" key="6">
    <source>
        <dbReference type="ARBA" id="ARBA00022692"/>
    </source>
</evidence>
<keyword evidence="4 9" id="KW-1003">Cell membrane</keyword>
<dbReference type="PRINTS" id="PR01490">
    <property type="entry name" value="RTXTOXIND"/>
</dbReference>
<reference evidence="13 14" key="1">
    <citation type="submission" date="2017-05" db="EMBL/GenBank/DDBJ databases">
        <title>High clonality and local adaptation shapes Vibrionaceae linages within an endangered oasis.</title>
        <authorList>
            <person name="Vazquez-Rosas-Landa M."/>
        </authorList>
    </citation>
    <scope>NUCLEOTIDE SEQUENCE [LARGE SCALE GENOMIC DNA]</scope>
    <source>
        <strain evidence="13 14">P46_P4S1P180</strain>
    </source>
</reference>
<dbReference type="GO" id="GO:0009306">
    <property type="term" value="P:protein secretion"/>
    <property type="evidence" value="ECO:0007669"/>
    <property type="project" value="InterPro"/>
</dbReference>
<dbReference type="PROSITE" id="PS00543">
    <property type="entry name" value="HLYD_FAMILY"/>
    <property type="match status" value="1"/>
</dbReference>
<sequence length="456" mass="50713">MKTPSVNRKHLDFVDDKTAALLLNTPGSARLMLWVIVIFFIVAGVWASRAQLEQVTTGNGKVIPSSQLQVVQNLEGGIVKALMVKEGEQVQKNQPLLLIDDTRFQSDFNERAQELASAQADAIRLDALLDNVTVNQTKKTVSVSRPPLVFPDTYLSAYPDLVNRQQAEYSDNLSTLESQLAVATQQLQQKQQELIEARSRLSGQRQGYNLASREYKITKPLADEGVVPEIELLKLQRQLNDTRKEMRSTELQIPVIEAAIREAEFKRLDVALKFRSDIQADLNQATARRDALNQSSVGLEDKVQRTLVRSPVNGTVQTLYFNTIGGVIQPGMDIVAIVPTEDNLVIEAKVLPQDIGFLRPGLKAMIKFSAYDYTVYGGLEGTLEQISADTIQDEEGNSFYQVKIRTEKNNLADNSGEQLPIIPGMTASADIITGKRTVLQYLLNPILKARHSALRE</sequence>
<dbReference type="OrthoDB" id="9775513at2"/>
<dbReference type="GO" id="GO:0005886">
    <property type="term" value="C:plasma membrane"/>
    <property type="evidence" value="ECO:0007669"/>
    <property type="project" value="UniProtKB-SubCell"/>
</dbReference>
<keyword evidence="7 9" id="KW-1133">Transmembrane helix</keyword>
<dbReference type="Pfam" id="PF26002">
    <property type="entry name" value="Beta-barrel_AprE"/>
    <property type="match status" value="1"/>
</dbReference>
<feature type="domain" description="AprE-like beta-barrel" evidence="12">
    <location>
        <begin position="344"/>
        <end position="434"/>
    </location>
</feature>
<feature type="transmembrane region" description="Helical" evidence="9">
    <location>
        <begin position="31"/>
        <end position="48"/>
    </location>
</feature>
<evidence type="ECO:0000256" key="5">
    <source>
        <dbReference type="ARBA" id="ARBA00022519"/>
    </source>
</evidence>
<keyword evidence="6 9" id="KW-0812">Transmembrane</keyword>
<dbReference type="InterPro" id="IPR058781">
    <property type="entry name" value="HH_AprE-like"/>
</dbReference>
<feature type="coiled-coil region" evidence="10">
    <location>
        <begin position="166"/>
        <end position="200"/>
    </location>
</feature>
<dbReference type="EMBL" id="WXWW01000014">
    <property type="protein sequence ID" value="NAW63728.1"/>
    <property type="molecule type" value="Genomic_DNA"/>
</dbReference>
<dbReference type="InterPro" id="IPR006144">
    <property type="entry name" value="Secretion_HlyD_CS"/>
</dbReference>
<evidence type="ECO:0000256" key="10">
    <source>
        <dbReference type="SAM" id="Coils"/>
    </source>
</evidence>
<dbReference type="PANTHER" id="PTHR30386">
    <property type="entry name" value="MEMBRANE FUSION SUBUNIT OF EMRAB-TOLC MULTIDRUG EFFLUX PUMP"/>
    <property type="match status" value="1"/>
</dbReference>
<dbReference type="Gene3D" id="1.10.287.470">
    <property type="entry name" value="Helix hairpin bin"/>
    <property type="match status" value="1"/>
</dbReference>
<dbReference type="InterPro" id="IPR050739">
    <property type="entry name" value="MFP"/>
</dbReference>
<evidence type="ECO:0000259" key="12">
    <source>
        <dbReference type="Pfam" id="PF26002"/>
    </source>
</evidence>
<protein>
    <recommendedName>
        <fullName evidence="9">Membrane fusion protein (MFP) family protein</fullName>
    </recommendedName>
</protein>
<evidence type="ECO:0000256" key="1">
    <source>
        <dbReference type="ARBA" id="ARBA00004377"/>
    </source>
</evidence>
<evidence type="ECO:0000256" key="7">
    <source>
        <dbReference type="ARBA" id="ARBA00022989"/>
    </source>
</evidence>
<comment type="subcellular location">
    <subcellularLocation>
        <location evidence="1 9">Cell inner membrane</location>
        <topology evidence="1 9">Single-pass membrane protein</topology>
    </subcellularLocation>
</comment>
<dbReference type="InterPro" id="IPR010129">
    <property type="entry name" value="T1SS_HlyD"/>
</dbReference>
<keyword evidence="5 9" id="KW-0997">Cell inner membrane</keyword>
<comment type="caution">
    <text evidence="13">The sequence shown here is derived from an EMBL/GenBank/DDBJ whole genome shotgun (WGS) entry which is preliminary data.</text>
</comment>
<proteinExistence type="inferred from homology"/>
<evidence type="ECO:0000313" key="13">
    <source>
        <dbReference type="EMBL" id="NAW63728.1"/>
    </source>
</evidence>
<evidence type="ECO:0000256" key="8">
    <source>
        <dbReference type="ARBA" id="ARBA00023136"/>
    </source>
</evidence>
<dbReference type="Gene3D" id="2.40.30.170">
    <property type="match status" value="1"/>
</dbReference>
<feature type="coiled-coil region" evidence="10">
    <location>
        <begin position="232"/>
        <end position="302"/>
    </location>
</feature>
<dbReference type="RefSeq" id="WP_161442098.1">
    <property type="nucleotide sequence ID" value="NZ_WXWU01000133.1"/>
</dbReference>
<dbReference type="InterPro" id="IPR058982">
    <property type="entry name" value="Beta-barrel_AprE"/>
</dbReference>